<organism evidence="6 7">
    <name type="scientific">Thermomicrobium roseum (strain ATCC 27502 / DSM 5159 / P-2)</name>
    <dbReference type="NCBI Taxonomy" id="309801"/>
    <lineage>
        <taxon>Bacteria</taxon>
        <taxon>Pseudomonadati</taxon>
        <taxon>Thermomicrobiota</taxon>
        <taxon>Thermomicrobia</taxon>
        <taxon>Thermomicrobiales</taxon>
        <taxon>Thermomicrobiaceae</taxon>
        <taxon>Thermomicrobium</taxon>
    </lineage>
</organism>
<feature type="domain" description="Solute-binding protein family 5" evidence="5">
    <location>
        <begin position="131"/>
        <end position="492"/>
    </location>
</feature>
<dbReference type="eggNOG" id="COG0747">
    <property type="taxonomic scope" value="Bacteria"/>
</dbReference>
<dbReference type="InterPro" id="IPR000914">
    <property type="entry name" value="SBP_5_dom"/>
</dbReference>
<dbReference type="InterPro" id="IPR030678">
    <property type="entry name" value="Peptide/Ni-bd"/>
</dbReference>
<protein>
    <submittedName>
        <fullName evidence="6">Peptide/opine/nickel uptake family ABC transporter, periplasmic substrate-binding protein</fullName>
    </submittedName>
</protein>
<dbReference type="SUPFAM" id="SSF53850">
    <property type="entry name" value="Periplasmic binding protein-like II"/>
    <property type="match status" value="1"/>
</dbReference>
<dbReference type="PANTHER" id="PTHR30290:SF65">
    <property type="entry name" value="MONOACYL PHOSPHATIDYLINOSITOL TETRAMANNOSIDE-BINDING PROTEIN LPQW-RELATED"/>
    <property type="match status" value="1"/>
</dbReference>
<evidence type="ECO:0000313" key="7">
    <source>
        <dbReference type="Proteomes" id="UP000000447"/>
    </source>
</evidence>
<dbReference type="Proteomes" id="UP000000447">
    <property type="component" value="Chromosome"/>
</dbReference>
<evidence type="ECO:0000256" key="4">
    <source>
        <dbReference type="SAM" id="MobiDB-lite"/>
    </source>
</evidence>
<evidence type="ECO:0000256" key="2">
    <source>
        <dbReference type="ARBA" id="ARBA00022448"/>
    </source>
</evidence>
<keyword evidence="3" id="KW-0732">Signal</keyword>
<dbReference type="OrthoDB" id="137511at2"/>
<evidence type="ECO:0000256" key="3">
    <source>
        <dbReference type="ARBA" id="ARBA00022729"/>
    </source>
</evidence>
<dbReference type="PIRSF" id="PIRSF002741">
    <property type="entry name" value="MppA"/>
    <property type="match status" value="1"/>
</dbReference>
<dbReference type="AlphaFoldDB" id="B9KXN6"/>
<dbReference type="KEGG" id="tro:trd_0223"/>
<feature type="compositionally biased region" description="Low complexity" evidence="4">
    <location>
        <begin position="53"/>
        <end position="83"/>
    </location>
</feature>
<dbReference type="PANTHER" id="PTHR30290">
    <property type="entry name" value="PERIPLASMIC BINDING COMPONENT OF ABC TRANSPORTER"/>
    <property type="match status" value="1"/>
</dbReference>
<gene>
    <name evidence="6" type="ordered locus">trd_0223</name>
</gene>
<comment type="similarity">
    <text evidence="1">Belongs to the bacterial solute-binding protein 5 family.</text>
</comment>
<keyword evidence="7" id="KW-1185">Reference proteome</keyword>
<dbReference type="RefSeq" id="WP_012641636.1">
    <property type="nucleotide sequence ID" value="NC_011959.1"/>
</dbReference>
<name>B9KXN6_THERP</name>
<dbReference type="GO" id="GO:0030288">
    <property type="term" value="C:outer membrane-bounded periplasmic space"/>
    <property type="evidence" value="ECO:0007669"/>
    <property type="project" value="UniProtKB-ARBA"/>
</dbReference>
<keyword evidence="2" id="KW-0813">Transport</keyword>
<evidence type="ECO:0000259" key="5">
    <source>
        <dbReference type="Pfam" id="PF00496"/>
    </source>
</evidence>
<dbReference type="Pfam" id="PF00496">
    <property type="entry name" value="SBP_bac_5"/>
    <property type="match status" value="1"/>
</dbReference>
<reference evidence="6 7" key="1">
    <citation type="journal article" date="2009" name="PLoS ONE">
        <title>Complete genome sequence of the aerobic CO-oxidizing thermophile Thermomicrobium roseum.</title>
        <authorList>
            <person name="Wu D."/>
            <person name="Raymond J."/>
            <person name="Wu M."/>
            <person name="Chatterji S."/>
            <person name="Ren Q."/>
            <person name="Graham J.E."/>
            <person name="Bryant D.A."/>
            <person name="Robb F."/>
            <person name="Colman A."/>
            <person name="Tallon L.J."/>
            <person name="Badger J.H."/>
            <person name="Madupu R."/>
            <person name="Ward N.L."/>
            <person name="Eisen J.A."/>
        </authorList>
    </citation>
    <scope>NUCLEOTIDE SEQUENCE [LARGE SCALE GENOMIC DNA]</scope>
    <source>
        <strain evidence="7">ATCC 27502 / DSM 5159 / P-2</strain>
    </source>
</reference>
<dbReference type="HOGENOM" id="CLU_017028_8_6_0"/>
<accession>B9KXN6</accession>
<dbReference type="GO" id="GO:1904680">
    <property type="term" value="F:peptide transmembrane transporter activity"/>
    <property type="evidence" value="ECO:0007669"/>
    <property type="project" value="TreeGrafter"/>
</dbReference>
<dbReference type="PROSITE" id="PS51318">
    <property type="entry name" value="TAT"/>
    <property type="match status" value="1"/>
</dbReference>
<dbReference type="InterPro" id="IPR006311">
    <property type="entry name" value="TAT_signal"/>
</dbReference>
<evidence type="ECO:0000256" key="1">
    <source>
        <dbReference type="ARBA" id="ARBA00005695"/>
    </source>
</evidence>
<dbReference type="GO" id="GO:0043190">
    <property type="term" value="C:ATP-binding cassette (ABC) transporter complex"/>
    <property type="evidence" value="ECO:0007669"/>
    <property type="project" value="InterPro"/>
</dbReference>
<proteinExistence type="inferred from homology"/>
<feature type="region of interest" description="Disordered" evidence="4">
    <location>
        <begin position="53"/>
        <end position="85"/>
    </location>
</feature>
<dbReference type="EMBL" id="CP001275">
    <property type="protein sequence ID" value="ACM05651.1"/>
    <property type="molecule type" value="Genomic_DNA"/>
</dbReference>
<dbReference type="FunFam" id="3.10.105.10:FF:000006">
    <property type="entry name" value="Peptide ABC transporter substrate-binding protein"/>
    <property type="match status" value="1"/>
</dbReference>
<dbReference type="Gene3D" id="3.40.190.10">
    <property type="entry name" value="Periplasmic binding protein-like II"/>
    <property type="match status" value="1"/>
</dbReference>
<sequence>MQELERLREEIASGQATRREVLRRAAALGLSAPVIASLLAACARQEATPTAAPAAQTPAAAATPTPAAAATPAAQATPTQAAAKRGGGGTLRLLWWQAPTIINPHLAQGTKDFDASNIVLEALAYFDSEDKLVPRLAEEVPSVEKGTLDPEGRWVIWKLRKGVKWHDGQPFTAKDVKFTYEYVIDPATTATTIASYRAIESVEIVDDYTVKVTFKNPNPAWFEPFVGGFGLIVPEHILRDYTGEKARNAPFNLKPIGTGPYKVADFKPGDVVIYEINQDYWQEGKPYFDRVELKGGGDATSAARAVLQTGEVDWAWNLQVEAQVLLQLEKAGQGKLIITPGPSTERIMVNFADPWTEKDGARAEPDVPHPFLTNKNIRQAIALAIRRDVIAEQLYGPAGQVTANNLNAPARFKHPELKWEFNLEKAAQLLDEAGAKDTNGDGVREYNGKPLQILYQTSINSIRQRTQEIVKAEMEKIGFKVELKSIDASVFFSSDPGNPDTYGHFYADLEMYTNGPSNPFPLNWARRYHSQEVARKANNWSGVNITRYQNPEMDKVLDQLATEMNPDKQTELFRQVNWISVTDVVEIPLVHRNSVSAATKNLTGYKPSTWASDVWDIGDWRRE</sequence>
<dbReference type="Gene3D" id="3.10.105.10">
    <property type="entry name" value="Dipeptide-binding Protein, Domain 3"/>
    <property type="match status" value="1"/>
</dbReference>
<dbReference type="STRING" id="309801.trd_0223"/>
<dbReference type="CDD" id="cd08513">
    <property type="entry name" value="PBP2_thermophilic_Hb8_like"/>
    <property type="match status" value="1"/>
</dbReference>
<dbReference type="GO" id="GO:0015833">
    <property type="term" value="P:peptide transport"/>
    <property type="evidence" value="ECO:0007669"/>
    <property type="project" value="TreeGrafter"/>
</dbReference>
<dbReference type="InterPro" id="IPR039424">
    <property type="entry name" value="SBP_5"/>
</dbReference>
<evidence type="ECO:0000313" key="6">
    <source>
        <dbReference type="EMBL" id="ACM05651.1"/>
    </source>
</evidence>